<dbReference type="InterPro" id="IPR020539">
    <property type="entry name" value="RNase_P_CS"/>
</dbReference>
<reference evidence="11" key="1">
    <citation type="submission" date="2023-07" db="EMBL/GenBank/DDBJ databases">
        <title>Myceligenerans salitolerans sp. nov., a halotolerant actinomycete isolated from a salt lake in Xinjiang, China.</title>
        <authorList>
            <person name="Guan T."/>
        </authorList>
    </citation>
    <scope>NUCLEOTIDE SEQUENCE [LARGE SCALE GENOMIC DNA]</scope>
    <source>
        <strain evidence="11">XHU 5031</strain>
    </source>
</reference>
<comment type="function">
    <text evidence="1 7">RNaseP catalyzes the removal of the 5'-leader sequence from pre-tRNA to produce the mature 5'-terminus. It can also cleave other RNA substrates such as 4.5S RNA. The protein component plays an auxiliary but essential role in vivo by binding to the 5'-leader sequence and broadening the substrate specificity of the ribozyme.</text>
</comment>
<feature type="compositionally biased region" description="Polar residues" evidence="9">
    <location>
        <begin position="144"/>
        <end position="155"/>
    </location>
</feature>
<dbReference type="Gene3D" id="3.30.230.10">
    <property type="match status" value="1"/>
</dbReference>
<keyword evidence="3 7" id="KW-0540">Nuclease</keyword>
<comment type="subunit">
    <text evidence="7">Consists of a catalytic RNA component (M1 or rnpB) and a protein subunit.</text>
</comment>
<evidence type="ECO:0000256" key="7">
    <source>
        <dbReference type="HAMAP-Rule" id="MF_00227"/>
    </source>
</evidence>
<evidence type="ECO:0000256" key="4">
    <source>
        <dbReference type="ARBA" id="ARBA00022759"/>
    </source>
</evidence>
<name>A0ABS3I5I1_9MICO</name>
<keyword evidence="11" id="KW-1185">Reference proteome</keyword>
<evidence type="ECO:0000256" key="9">
    <source>
        <dbReference type="SAM" id="MobiDB-lite"/>
    </source>
</evidence>
<evidence type="ECO:0000256" key="3">
    <source>
        <dbReference type="ARBA" id="ARBA00022722"/>
    </source>
</evidence>
<evidence type="ECO:0000256" key="1">
    <source>
        <dbReference type="ARBA" id="ARBA00002663"/>
    </source>
</evidence>
<comment type="caution">
    <text evidence="10">The sequence shown here is derived from an EMBL/GenBank/DDBJ whole genome shotgun (WGS) entry which is preliminary data.</text>
</comment>
<evidence type="ECO:0000256" key="8">
    <source>
        <dbReference type="NCBIfam" id="TIGR00188"/>
    </source>
</evidence>
<dbReference type="PANTHER" id="PTHR33992:SF1">
    <property type="entry name" value="RIBONUCLEASE P PROTEIN COMPONENT"/>
    <property type="match status" value="1"/>
</dbReference>
<dbReference type="SUPFAM" id="SSF54211">
    <property type="entry name" value="Ribosomal protein S5 domain 2-like"/>
    <property type="match status" value="1"/>
</dbReference>
<keyword evidence="2 7" id="KW-0819">tRNA processing</keyword>
<evidence type="ECO:0000256" key="6">
    <source>
        <dbReference type="ARBA" id="ARBA00022884"/>
    </source>
</evidence>
<dbReference type="Pfam" id="PF00825">
    <property type="entry name" value="Ribonuclease_P"/>
    <property type="match status" value="1"/>
</dbReference>
<evidence type="ECO:0000313" key="11">
    <source>
        <dbReference type="Proteomes" id="UP000664617"/>
    </source>
</evidence>
<comment type="similarity">
    <text evidence="7">Belongs to the RnpA family.</text>
</comment>
<dbReference type="GO" id="GO:0004526">
    <property type="term" value="F:ribonuclease P activity"/>
    <property type="evidence" value="ECO:0007669"/>
    <property type="project" value="UniProtKB-EC"/>
</dbReference>
<gene>
    <name evidence="7 10" type="primary">rnpA</name>
    <name evidence="10" type="ORF">J0911_04290</name>
</gene>
<feature type="region of interest" description="Disordered" evidence="9">
    <location>
        <begin position="122"/>
        <end position="155"/>
    </location>
</feature>
<dbReference type="HAMAP" id="MF_00227">
    <property type="entry name" value="RNase_P"/>
    <property type="match status" value="1"/>
</dbReference>
<evidence type="ECO:0000256" key="2">
    <source>
        <dbReference type="ARBA" id="ARBA00022694"/>
    </source>
</evidence>
<keyword evidence="6 7" id="KW-0694">RNA-binding</keyword>
<dbReference type="PROSITE" id="PS00648">
    <property type="entry name" value="RIBONUCLEASE_P"/>
    <property type="match status" value="1"/>
</dbReference>
<dbReference type="InterPro" id="IPR014721">
    <property type="entry name" value="Ribsml_uS5_D2-typ_fold_subgr"/>
</dbReference>
<organism evidence="10 11">
    <name type="scientific">Myceligenerans salitolerans</name>
    <dbReference type="NCBI Taxonomy" id="1230528"/>
    <lineage>
        <taxon>Bacteria</taxon>
        <taxon>Bacillati</taxon>
        <taxon>Actinomycetota</taxon>
        <taxon>Actinomycetes</taxon>
        <taxon>Micrococcales</taxon>
        <taxon>Promicromonosporaceae</taxon>
        <taxon>Myceligenerans</taxon>
    </lineage>
</organism>
<dbReference type="InterPro" id="IPR000100">
    <property type="entry name" value="RNase_P"/>
</dbReference>
<dbReference type="NCBIfam" id="TIGR00188">
    <property type="entry name" value="rnpA"/>
    <property type="match status" value="1"/>
</dbReference>
<proteinExistence type="inferred from homology"/>
<dbReference type="EC" id="3.1.26.5" evidence="7 8"/>
<evidence type="ECO:0000256" key="5">
    <source>
        <dbReference type="ARBA" id="ARBA00022801"/>
    </source>
</evidence>
<accession>A0ABS3I5I1</accession>
<protein>
    <recommendedName>
        <fullName evidence="7 8">Ribonuclease P protein component</fullName>
        <shortName evidence="7">RNase P protein</shortName>
        <shortName evidence="7">RNaseP protein</shortName>
        <ecNumber evidence="7 8">3.1.26.5</ecNumber>
    </recommendedName>
    <alternativeName>
        <fullName evidence="7">Protein C5</fullName>
    </alternativeName>
</protein>
<keyword evidence="5 7" id="KW-0378">Hydrolase</keyword>
<dbReference type="RefSeq" id="WP_207274224.1">
    <property type="nucleotide sequence ID" value="NZ_JAFMPK010000024.1"/>
</dbReference>
<comment type="catalytic activity">
    <reaction evidence="7">
        <text>Endonucleolytic cleavage of RNA, removing 5'-extranucleotides from tRNA precursor.</text>
        <dbReference type="EC" id="3.1.26.5"/>
    </reaction>
</comment>
<keyword evidence="4 7" id="KW-0255">Endonuclease</keyword>
<sequence>MLPAAHRLRRSVDFERTVRRGTRAGRPTLVVHLLADSGGSGENPPQVGLVVSKAVGNAVHRNRVKRRIRASAAGRVGELPRGTRLVVRALPPSATASYADLDADLGACLSRAVRKVARGTDGAGKPLLRMTAGSVGRTRGPATEPTNSTNGGTRA</sequence>
<dbReference type="EMBL" id="JAFMPK010000024">
    <property type="protein sequence ID" value="MBO0608242.1"/>
    <property type="molecule type" value="Genomic_DNA"/>
</dbReference>
<dbReference type="Proteomes" id="UP000664617">
    <property type="component" value="Unassembled WGS sequence"/>
</dbReference>
<dbReference type="PANTHER" id="PTHR33992">
    <property type="entry name" value="RIBONUCLEASE P PROTEIN COMPONENT"/>
    <property type="match status" value="1"/>
</dbReference>
<dbReference type="InterPro" id="IPR020568">
    <property type="entry name" value="Ribosomal_Su5_D2-typ_SF"/>
</dbReference>
<evidence type="ECO:0000313" key="10">
    <source>
        <dbReference type="EMBL" id="MBO0608242.1"/>
    </source>
</evidence>